<dbReference type="AlphaFoldDB" id="A0AAV4S1R0"/>
<organism evidence="1 2">
    <name type="scientific">Caerostris extrusa</name>
    <name type="common">Bark spider</name>
    <name type="synonym">Caerostris bankana</name>
    <dbReference type="NCBI Taxonomy" id="172846"/>
    <lineage>
        <taxon>Eukaryota</taxon>
        <taxon>Metazoa</taxon>
        <taxon>Ecdysozoa</taxon>
        <taxon>Arthropoda</taxon>
        <taxon>Chelicerata</taxon>
        <taxon>Arachnida</taxon>
        <taxon>Araneae</taxon>
        <taxon>Araneomorphae</taxon>
        <taxon>Entelegynae</taxon>
        <taxon>Araneoidea</taxon>
        <taxon>Araneidae</taxon>
        <taxon>Caerostris</taxon>
    </lineage>
</organism>
<evidence type="ECO:0000313" key="2">
    <source>
        <dbReference type="Proteomes" id="UP001054945"/>
    </source>
</evidence>
<dbReference type="EMBL" id="BPLR01008612">
    <property type="protein sequence ID" value="GIY25983.1"/>
    <property type="molecule type" value="Genomic_DNA"/>
</dbReference>
<keyword evidence="2" id="KW-1185">Reference proteome</keyword>
<reference evidence="1 2" key="1">
    <citation type="submission" date="2021-06" db="EMBL/GenBank/DDBJ databases">
        <title>Caerostris extrusa draft genome.</title>
        <authorList>
            <person name="Kono N."/>
            <person name="Arakawa K."/>
        </authorList>
    </citation>
    <scope>NUCLEOTIDE SEQUENCE [LARGE SCALE GENOMIC DNA]</scope>
</reference>
<gene>
    <name evidence="1" type="ORF">CEXT_58311</name>
</gene>
<proteinExistence type="predicted"/>
<comment type="caution">
    <text evidence="1">The sequence shown here is derived from an EMBL/GenBank/DDBJ whole genome shotgun (WGS) entry which is preliminary data.</text>
</comment>
<dbReference type="Proteomes" id="UP001054945">
    <property type="component" value="Unassembled WGS sequence"/>
</dbReference>
<evidence type="ECO:0000313" key="1">
    <source>
        <dbReference type="EMBL" id="GIY25983.1"/>
    </source>
</evidence>
<accession>A0AAV4S1R0</accession>
<name>A0AAV4S1R0_CAEEX</name>
<protein>
    <submittedName>
        <fullName evidence="1">Uncharacterized protein</fullName>
    </submittedName>
</protein>
<sequence>MEKNFYYSVEKAYLCIHRLRKYRLRKEKKKKRAGKYLQNWFMALKAGSDPMIMPCACLEKSWLCEIQLDFGNTLRKQCQNGFRYSPFYS</sequence>